<dbReference type="InterPro" id="IPR013785">
    <property type="entry name" value="Aldolase_TIM"/>
</dbReference>
<protein>
    <recommendedName>
        <fullName evidence="5">2-dehydro-3-deoxy-phosphogluconate aldolase</fullName>
        <ecNumber evidence="5">4.1.2.14</ecNumber>
    </recommendedName>
</protein>
<sequence length="219" mass="23206">MPQLSNDHKLEIEKILTRSPLIPVITVNRLDDAVPLCKALYEGGLGVLEITLRTEFGVDAIRLVREALPDALVGAGSVTSIAQYREVELAGAQFVITPGVTEAVLEFGVTSEAPLLPGISTASELMMGHIHGYRHFKFFPAEVAGGVAALNALAGPFPDVKFCPTGGIRQDTAADYLKLENVSAVGGSWLTPADKIAAKDWAAITGIARTSLVDAKRQS</sequence>
<dbReference type="AlphaFoldDB" id="A0A3M2RLC4"/>
<dbReference type="InterPro" id="IPR000887">
    <property type="entry name" value="Aldlse_KDPG_KHG"/>
</dbReference>
<dbReference type="NCBIfam" id="NF004325">
    <property type="entry name" value="PRK05718.1"/>
    <property type="match status" value="1"/>
</dbReference>
<dbReference type="Gene3D" id="3.20.20.70">
    <property type="entry name" value="Aldolase class I"/>
    <property type="match status" value="1"/>
</dbReference>
<keyword evidence="8" id="KW-0119">Carbohydrate metabolism</keyword>
<gene>
    <name evidence="9" type="primary">eda</name>
    <name evidence="9" type="ORF">DOQ08_00676</name>
</gene>
<dbReference type="EC" id="4.1.2.14" evidence="5"/>
<dbReference type="SUPFAM" id="SSF51569">
    <property type="entry name" value="Aldolase"/>
    <property type="match status" value="1"/>
</dbReference>
<evidence type="ECO:0000256" key="3">
    <source>
        <dbReference type="ARBA" id="ARBA00006906"/>
    </source>
</evidence>
<evidence type="ECO:0000313" key="10">
    <source>
        <dbReference type="Proteomes" id="UP000265903"/>
    </source>
</evidence>
<comment type="catalytic activity">
    <reaction evidence="1">
        <text>2-dehydro-3-deoxy-6-phospho-D-gluconate = D-glyceraldehyde 3-phosphate + pyruvate</text>
        <dbReference type="Rhea" id="RHEA:17089"/>
        <dbReference type="ChEBI" id="CHEBI:15361"/>
        <dbReference type="ChEBI" id="CHEBI:57569"/>
        <dbReference type="ChEBI" id="CHEBI:59776"/>
        <dbReference type="EC" id="4.1.2.14"/>
    </reaction>
</comment>
<dbReference type="NCBIfam" id="TIGR01182">
    <property type="entry name" value="eda"/>
    <property type="match status" value="1"/>
</dbReference>
<evidence type="ECO:0000256" key="4">
    <source>
        <dbReference type="ARBA" id="ARBA00011233"/>
    </source>
</evidence>
<comment type="subunit">
    <text evidence="4">Homotrimer.</text>
</comment>
<name>A0A3M2RLC4_9GAMM</name>
<dbReference type="EMBL" id="QMDL01000001">
    <property type="protein sequence ID" value="RMJ05994.1"/>
    <property type="molecule type" value="Genomic_DNA"/>
</dbReference>
<dbReference type="PANTHER" id="PTHR30246">
    <property type="entry name" value="2-KETO-3-DEOXY-6-PHOSPHOGLUCONATE ALDOLASE"/>
    <property type="match status" value="1"/>
</dbReference>
<dbReference type="Pfam" id="PF01081">
    <property type="entry name" value="Aldolase"/>
    <property type="match status" value="1"/>
</dbReference>
<evidence type="ECO:0000256" key="6">
    <source>
        <dbReference type="ARBA" id="ARBA00023239"/>
    </source>
</evidence>
<reference evidence="9 10" key="1">
    <citation type="submission" date="2018-08" db="EMBL/GenBank/DDBJ databases">
        <title>Whole Genome Sequence of the Moderate Halophilic Marine Bacterium Marinobacter litoralis Sw-45.</title>
        <authorList>
            <person name="Musa H."/>
        </authorList>
    </citation>
    <scope>NUCLEOTIDE SEQUENCE [LARGE SCALE GENOMIC DNA]</scope>
    <source>
        <strain evidence="9 10">Sw-45</strain>
    </source>
</reference>
<dbReference type="InterPro" id="IPR031338">
    <property type="entry name" value="KDPG/KHG_AS_2"/>
</dbReference>
<keyword evidence="10" id="KW-1185">Reference proteome</keyword>
<keyword evidence="7" id="KW-0704">Schiff base</keyword>
<evidence type="ECO:0000256" key="5">
    <source>
        <dbReference type="ARBA" id="ARBA00013063"/>
    </source>
</evidence>
<evidence type="ECO:0000256" key="1">
    <source>
        <dbReference type="ARBA" id="ARBA00000654"/>
    </source>
</evidence>
<evidence type="ECO:0000256" key="8">
    <source>
        <dbReference type="ARBA" id="ARBA00023277"/>
    </source>
</evidence>
<dbReference type="InterPro" id="IPR031337">
    <property type="entry name" value="KDPG/KHG_AS_1"/>
</dbReference>
<dbReference type="PANTHER" id="PTHR30246:SF1">
    <property type="entry name" value="2-DEHYDRO-3-DEOXY-6-PHOSPHOGALACTONATE ALDOLASE-RELATED"/>
    <property type="match status" value="1"/>
</dbReference>
<comment type="pathway">
    <text evidence="2">Carbohydrate acid metabolism; 2-dehydro-3-deoxy-D-gluconate degradation; D-glyceraldehyde 3-phosphate and pyruvate from 2-dehydro-3-deoxy-D-gluconate: step 2/2.</text>
</comment>
<evidence type="ECO:0000256" key="7">
    <source>
        <dbReference type="ARBA" id="ARBA00023270"/>
    </source>
</evidence>
<dbReference type="GO" id="GO:0008675">
    <property type="term" value="F:2-dehydro-3-deoxy-phosphogluconate aldolase activity"/>
    <property type="evidence" value="ECO:0007669"/>
    <property type="project" value="UniProtKB-EC"/>
</dbReference>
<organism evidence="9 10">
    <name type="scientific">Marinobacter litoralis</name>
    <dbReference type="NCBI Taxonomy" id="187981"/>
    <lineage>
        <taxon>Bacteria</taxon>
        <taxon>Pseudomonadati</taxon>
        <taxon>Pseudomonadota</taxon>
        <taxon>Gammaproteobacteria</taxon>
        <taxon>Pseudomonadales</taxon>
        <taxon>Marinobacteraceae</taxon>
        <taxon>Marinobacter</taxon>
    </lineage>
</organism>
<proteinExistence type="inferred from homology"/>
<keyword evidence="6 9" id="KW-0456">Lyase</keyword>
<dbReference type="Proteomes" id="UP000265903">
    <property type="component" value="Unassembled WGS sequence"/>
</dbReference>
<dbReference type="CDD" id="cd00452">
    <property type="entry name" value="KDPG_aldolase"/>
    <property type="match status" value="1"/>
</dbReference>
<accession>A0A3M2RLC4</accession>
<evidence type="ECO:0000313" key="9">
    <source>
        <dbReference type="EMBL" id="RMJ05994.1"/>
    </source>
</evidence>
<dbReference type="PROSITE" id="PS00159">
    <property type="entry name" value="ALDOLASE_KDPG_KHG_1"/>
    <property type="match status" value="1"/>
</dbReference>
<dbReference type="RefSeq" id="WP_114333471.1">
    <property type="nucleotide sequence ID" value="NZ_QMDL01000001.1"/>
</dbReference>
<comment type="caution">
    <text evidence="9">The sequence shown here is derived from an EMBL/GenBank/DDBJ whole genome shotgun (WGS) entry which is preliminary data.</text>
</comment>
<dbReference type="OrthoDB" id="9805177at2"/>
<comment type="similarity">
    <text evidence="3">Belongs to the KHG/KDPG aldolase family.</text>
</comment>
<dbReference type="PROSITE" id="PS00160">
    <property type="entry name" value="ALDOLASE_KDPG_KHG_2"/>
    <property type="match status" value="1"/>
</dbReference>
<evidence type="ECO:0000256" key="2">
    <source>
        <dbReference type="ARBA" id="ARBA00004736"/>
    </source>
</evidence>